<dbReference type="PANTHER" id="PTHR43301:SF3">
    <property type="entry name" value="ARABINAN ENDO-1,5-ALPHA-L-ARABINOSIDASE A-RELATED"/>
    <property type="match status" value="1"/>
</dbReference>
<dbReference type="AlphaFoldDB" id="A0A2S7FAL6"/>
<dbReference type="InterPro" id="IPR050727">
    <property type="entry name" value="GH43_arabinanases"/>
</dbReference>
<dbReference type="Pfam" id="PF16369">
    <property type="entry name" value="GH43_C"/>
    <property type="match status" value="1"/>
</dbReference>
<name>A0A2S7FAL6_CLOBU</name>
<dbReference type="InterPro" id="IPR032291">
    <property type="entry name" value="Abn2_C"/>
</dbReference>
<sequence>MIYPDKPMFKESIDKEELEKSENWGTLGAHDPSIFNDNGVYYVFSTDARVGGAAKQSIQVRKSKDLINWEYIGTALSDIPKEAKEWTGAEGIWAPELIKINNEYYLYYCASTFGKNRSCIGLLKSDSIYGPWKDCGIVIKTEENDNRNAIDPNLICDENGELWMAYGSFWSGIYLVALNKRSGKIKKSDDIGIRIAGRHYSTEGAIEGPYIIYNKDQGKYYLFVSYDSLGSDYNIRVGRSQNIYGPYKDINGVEMTDTTVINPNHVGNKIAGGYRFGNKEGWIAPGHNSVLNINEEYFIVHHIRREYNPSWFYMNVRRILWSDDGWPMMLPEKYAGEFEQKIDEEELSGLWEFITLYRDVNRVMVSKIYKFGEGNQISGENNGRWFFEDINKIKIRILMEEEVEEYKGKIIPAWDWEENIPTLVFTAINKNGVALWGKRIYK</sequence>
<evidence type="ECO:0000256" key="3">
    <source>
        <dbReference type="ARBA" id="ARBA00022801"/>
    </source>
</evidence>
<evidence type="ECO:0000256" key="6">
    <source>
        <dbReference type="PIRSR" id="PIRSR606710-2"/>
    </source>
</evidence>
<organism evidence="9 10">
    <name type="scientific">Clostridium butyricum</name>
    <dbReference type="NCBI Taxonomy" id="1492"/>
    <lineage>
        <taxon>Bacteria</taxon>
        <taxon>Bacillati</taxon>
        <taxon>Bacillota</taxon>
        <taxon>Clostridia</taxon>
        <taxon>Eubacteriales</taxon>
        <taxon>Clostridiaceae</taxon>
        <taxon>Clostridium</taxon>
    </lineage>
</organism>
<dbReference type="Pfam" id="PF04616">
    <property type="entry name" value="Glyco_hydro_43"/>
    <property type="match status" value="1"/>
</dbReference>
<keyword evidence="4 7" id="KW-0326">Glycosidase</keyword>
<dbReference type="Gene3D" id="2.115.10.20">
    <property type="entry name" value="Glycosyl hydrolase domain, family 43"/>
    <property type="match status" value="1"/>
</dbReference>
<proteinExistence type="inferred from homology"/>
<evidence type="ECO:0000256" key="1">
    <source>
        <dbReference type="ARBA" id="ARBA00004834"/>
    </source>
</evidence>
<dbReference type="GO" id="GO:0005975">
    <property type="term" value="P:carbohydrate metabolic process"/>
    <property type="evidence" value="ECO:0007669"/>
    <property type="project" value="InterPro"/>
</dbReference>
<feature type="active site" description="Proton acceptor" evidence="5">
    <location>
        <position position="31"/>
    </location>
</feature>
<dbReference type="InterPro" id="IPR006710">
    <property type="entry name" value="Glyco_hydro_43"/>
</dbReference>
<evidence type="ECO:0000256" key="4">
    <source>
        <dbReference type="ARBA" id="ARBA00023295"/>
    </source>
</evidence>
<dbReference type="InterPro" id="IPR023296">
    <property type="entry name" value="Glyco_hydro_beta-prop_sf"/>
</dbReference>
<evidence type="ECO:0000313" key="10">
    <source>
        <dbReference type="Proteomes" id="UP000238081"/>
    </source>
</evidence>
<comment type="pathway">
    <text evidence="1">Glycan metabolism; L-arabinan degradation.</text>
</comment>
<feature type="domain" description="Extracellular endo-alpha-(1-&gt;5)-L-arabinanase C-terminal" evidence="8">
    <location>
        <begin position="331"/>
        <end position="437"/>
    </location>
</feature>
<accession>A0A2S7FAL6</accession>
<evidence type="ECO:0000256" key="5">
    <source>
        <dbReference type="PIRSR" id="PIRSR606710-1"/>
    </source>
</evidence>
<evidence type="ECO:0000256" key="2">
    <source>
        <dbReference type="ARBA" id="ARBA00009865"/>
    </source>
</evidence>
<dbReference type="EMBL" id="LRDH01000105">
    <property type="protein sequence ID" value="PPV14861.1"/>
    <property type="molecule type" value="Genomic_DNA"/>
</dbReference>
<dbReference type="RefSeq" id="WP_052188278.1">
    <property type="nucleotide sequence ID" value="NZ_JSEG01000003.1"/>
</dbReference>
<dbReference type="GO" id="GO:0004553">
    <property type="term" value="F:hydrolase activity, hydrolyzing O-glycosyl compounds"/>
    <property type="evidence" value="ECO:0007669"/>
    <property type="project" value="InterPro"/>
</dbReference>
<evidence type="ECO:0000313" key="9">
    <source>
        <dbReference type="EMBL" id="PPV14861.1"/>
    </source>
</evidence>
<gene>
    <name evidence="9" type="ORF">AWN73_13355</name>
</gene>
<dbReference type="Gene3D" id="2.40.128.10">
    <property type="match status" value="1"/>
</dbReference>
<evidence type="ECO:0000259" key="8">
    <source>
        <dbReference type="Pfam" id="PF16369"/>
    </source>
</evidence>
<comment type="caution">
    <text evidence="9">The sequence shown here is derived from an EMBL/GenBank/DDBJ whole genome shotgun (WGS) entry which is preliminary data.</text>
</comment>
<keyword evidence="3 7" id="KW-0378">Hydrolase</keyword>
<evidence type="ECO:0000256" key="7">
    <source>
        <dbReference type="RuleBase" id="RU361187"/>
    </source>
</evidence>
<feature type="active site" description="Proton donor" evidence="5">
    <location>
        <position position="207"/>
    </location>
</feature>
<dbReference type="PANTHER" id="PTHR43301">
    <property type="entry name" value="ARABINAN ENDO-1,5-ALPHA-L-ARABINOSIDASE"/>
    <property type="match status" value="1"/>
</dbReference>
<reference evidence="9 10" key="1">
    <citation type="submission" date="2016-01" db="EMBL/GenBank/DDBJ databases">
        <title>Characterization of the Clostridium difficile lineages that are prevalent in Hong Kong and China.</title>
        <authorList>
            <person name="Kwok J.S.-L."/>
            <person name="Lam W.-Y."/>
            <person name="Ip M."/>
            <person name="Chan T.-F."/>
            <person name="Hawkey P.M."/>
            <person name="Tsui S.K.-W."/>
        </authorList>
    </citation>
    <scope>NUCLEOTIDE SEQUENCE [LARGE SCALE GENOMIC DNA]</scope>
    <source>
        <strain evidence="9 10">300064</strain>
    </source>
</reference>
<dbReference type="Proteomes" id="UP000238081">
    <property type="component" value="Unassembled WGS sequence"/>
</dbReference>
<dbReference type="CDD" id="cd08998">
    <property type="entry name" value="GH43_Arb43a-like"/>
    <property type="match status" value="1"/>
</dbReference>
<dbReference type="SUPFAM" id="SSF75005">
    <property type="entry name" value="Arabinanase/levansucrase/invertase"/>
    <property type="match status" value="1"/>
</dbReference>
<protein>
    <submittedName>
        <fullName evidence="9">Beta-xylosidase</fullName>
    </submittedName>
</protein>
<comment type="similarity">
    <text evidence="2 7">Belongs to the glycosyl hydrolase 43 family.</text>
</comment>
<feature type="site" description="Important for catalytic activity, responsible for pKa modulation of the active site Glu and correct orientation of both the proton donor and substrate" evidence="6">
    <location>
        <position position="151"/>
    </location>
</feature>